<dbReference type="HAMAP" id="MF_03223">
    <property type="entry name" value="Methyltr_EFM7"/>
    <property type="match status" value="1"/>
</dbReference>
<accession>A0A0C3JX24</accession>
<evidence type="ECO:0000256" key="2">
    <source>
        <dbReference type="ARBA" id="ARBA00022603"/>
    </source>
</evidence>
<dbReference type="Gene3D" id="3.40.50.150">
    <property type="entry name" value="Vaccinia Virus protein VP39"/>
    <property type="match status" value="1"/>
</dbReference>
<keyword evidence="3 5" id="KW-0808">Transferase</keyword>
<dbReference type="GO" id="GO:0071885">
    <property type="term" value="F:N-terminal protein N-methyltransferase activity"/>
    <property type="evidence" value="ECO:0007669"/>
    <property type="project" value="UniProtKB-UniRule"/>
</dbReference>
<keyword evidence="4 5" id="KW-0949">S-adenosyl-L-methionine</keyword>
<keyword evidence="1 5" id="KW-0963">Cytoplasm</keyword>
<evidence type="ECO:0000256" key="1">
    <source>
        <dbReference type="ARBA" id="ARBA00022490"/>
    </source>
</evidence>
<dbReference type="EMBL" id="KN831984">
    <property type="protein sequence ID" value="KIO01952.1"/>
    <property type="molecule type" value="Genomic_DNA"/>
</dbReference>
<organism evidence="7 8">
    <name type="scientific">Pisolithus tinctorius Marx 270</name>
    <dbReference type="NCBI Taxonomy" id="870435"/>
    <lineage>
        <taxon>Eukaryota</taxon>
        <taxon>Fungi</taxon>
        <taxon>Dikarya</taxon>
        <taxon>Basidiomycota</taxon>
        <taxon>Agaricomycotina</taxon>
        <taxon>Agaricomycetes</taxon>
        <taxon>Agaricomycetidae</taxon>
        <taxon>Boletales</taxon>
        <taxon>Sclerodermatineae</taxon>
        <taxon>Pisolithaceae</taxon>
        <taxon>Pisolithus</taxon>
    </lineage>
</organism>
<comment type="subcellular location">
    <subcellularLocation>
        <location evidence="5">Cytoplasm</location>
    </subcellularLocation>
</comment>
<dbReference type="PROSITE" id="PS51560">
    <property type="entry name" value="SAM_MT_NNT1"/>
    <property type="match status" value="1"/>
</dbReference>
<evidence type="ECO:0000256" key="4">
    <source>
        <dbReference type="ARBA" id="ARBA00022691"/>
    </source>
</evidence>
<protein>
    <recommendedName>
        <fullName evidence="5">Protein N-terminal and lysine N-methyltransferase EFM7</fullName>
        <ecNumber evidence="5">2.1.1.-</ecNumber>
    </recommendedName>
    <alternativeName>
        <fullName evidence="5">Elongation factor methyltransferase 7</fullName>
    </alternativeName>
</protein>
<dbReference type="EC" id="2.1.1.-" evidence="5"/>
<feature type="binding site" evidence="5">
    <location>
        <position position="173"/>
    </location>
    <ligand>
        <name>S-adenosyl-L-methionine</name>
        <dbReference type="ChEBI" id="CHEBI:59789"/>
    </ligand>
</feature>
<feature type="binding site" evidence="5">
    <location>
        <position position="65"/>
    </location>
    <ligand>
        <name>S-adenosyl-L-methionine</name>
        <dbReference type="ChEBI" id="CHEBI:59789"/>
    </ligand>
</feature>
<evidence type="ECO:0000256" key="6">
    <source>
        <dbReference type="SAM" id="MobiDB-lite"/>
    </source>
</evidence>
<keyword evidence="2 5" id="KW-0489">Methyltransferase</keyword>
<proteinExistence type="inferred from homology"/>
<dbReference type="InParanoid" id="A0A0C3JX24"/>
<dbReference type="OrthoDB" id="46564at2759"/>
<name>A0A0C3JX24_PISTI</name>
<evidence type="ECO:0000256" key="3">
    <source>
        <dbReference type="ARBA" id="ARBA00022679"/>
    </source>
</evidence>
<comment type="function">
    <text evidence="5">S-adenosyl-L-methionine-dependent protein methyltransferase that trimethylates the N-terminal glycine 'Gly-2' of elongation factor 1-alpha, before also catalyzing the mono- and dimethylation of 'Lys-3'.</text>
</comment>
<sequence length="283" mass="31790">MADEDGSETECLQDIFPDPWRPPTPEATFARYVRYRDENDSKDSSSEEVAVRLVGSHPLWGHYLWNASVAVAEYLESNRDLVRGRFVLELGAGGGLPGIVSAQIGAKKVVLTDYPDQELIDNLTYNVDHNVSPADRMNVDVQGYIWGHKVQDLLAALSSTREGWRAFDLIILSDLVFNHSQHDALLRTCELSLTPLSGQPREPPSSQPAPCVLVFYTHHRPHLAHRDLDFFTKARSQGWICEEIVTRKFPPMFPDDPGDEEVRSTVHGWRLVRGTSKVETAAT</sequence>
<dbReference type="InterPro" id="IPR019410">
    <property type="entry name" value="Methyltransf_16"/>
</dbReference>
<dbReference type="AlphaFoldDB" id="A0A0C3JX24"/>
<dbReference type="HOGENOM" id="CLU_032409_0_1_1"/>
<dbReference type="Proteomes" id="UP000054217">
    <property type="component" value="Unassembled WGS sequence"/>
</dbReference>
<dbReference type="Pfam" id="PF10294">
    <property type="entry name" value="Methyltransf_16"/>
    <property type="match status" value="1"/>
</dbReference>
<dbReference type="GO" id="GO:0005737">
    <property type="term" value="C:cytoplasm"/>
    <property type="evidence" value="ECO:0007669"/>
    <property type="project" value="UniProtKB-SubCell"/>
</dbReference>
<keyword evidence="8" id="KW-1185">Reference proteome</keyword>
<dbReference type="GO" id="GO:0016279">
    <property type="term" value="F:protein-lysine N-methyltransferase activity"/>
    <property type="evidence" value="ECO:0007669"/>
    <property type="project" value="UniProtKB-UniRule"/>
</dbReference>
<dbReference type="InterPro" id="IPR025784">
    <property type="entry name" value="EFM7"/>
</dbReference>
<gene>
    <name evidence="5" type="primary">EFM7</name>
    <name evidence="7" type="ORF">M404DRAFT_1002701</name>
</gene>
<dbReference type="GO" id="GO:0032259">
    <property type="term" value="P:methylation"/>
    <property type="evidence" value="ECO:0007669"/>
    <property type="project" value="UniProtKB-KW"/>
</dbReference>
<reference evidence="7 8" key="1">
    <citation type="submission" date="2014-04" db="EMBL/GenBank/DDBJ databases">
        <authorList>
            <consortium name="DOE Joint Genome Institute"/>
            <person name="Kuo A."/>
            <person name="Kohler A."/>
            <person name="Costa M.D."/>
            <person name="Nagy L.G."/>
            <person name="Floudas D."/>
            <person name="Copeland A."/>
            <person name="Barry K.W."/>
            <person name="Cichocki N."/>
            <person name="Veneault-Fourrey C."/>
            <person name="LaButti K."/>
            <person name="Lindquist E.A."/>
            <person name="Lipzen A."/>
            <person name="Lundell T."/>
            <person name="Morin E."/>
            <person name="Murat C."/>
            <person name="Sun H."/>
            <person name="Tunlid A."/>
            <person name="Henrissat B."/>
            <person name="Grigoriev I.V."/>
            <person name="Hibbett D.S."/>
            <person name="Martin F."/>
            <person name="Nordberg H.P."/>
            <person name="Cantor M.N."/>
            <person name="Hua S.X."/>
        </authorList>
    </citation>
    <scope>NUCLEOTIDE SEQUENCE [LARGE SCALE GENOMIC DNA]</scope>
    <source>
        <strain evidence="7 8">Marx 270</strain>
    </source>
</reference>
<comment type="similarity">
    <text evidence="5">Belongs to the class I-like SAM-binding methyltransferase superfamily. EFM7 family.</text>
</comment>
<dbReference type="PANTHER" id="PTHR14614:SF10">
    <property type="entry name" value="PROTEIN N-TERMINAL AND LYSINE N-METHYLTRANSFERASE EFM7"/>
    <property type="match status" value="1"/>
</dbReference>
<feature type="region of interest" description="Disordered" evidence="6">
    <location>
        <begin position="1"/>
        <end position="24"/>
    </location>
</feature>
<dbReference type="SUPFAM" id="SSF53335">
    <property type="entry name" value="S-adenosyl-L-methionine-dependent methyltransferases"/>
    <property type="match status" value="1"/>
</dbReference>
<dbReference type="CDD" id="cd02440">
    <property type="entry name" value="AdoMet_MTases"/>
    <property type="match status" value="1"/>
</dbReference>
<dbReference type="InterPro" id="IPR029063">
    <property type="entry name" value="SAM-dependent_MTases_sf"/>
</dbReference>
<evidence type="ECO:0000313" key="7">
    <source>
        <dbReference type="EMBL" id="KIO01952.1"/>
    </source>
</evidence>
<evidence type="ECO:0000256" key="5">
    <source>
        <dbReference type="HAMAP-Rule" id="MF_03223"/>
    </source>
</evidence>
<feature type="binding site" evidence="5">
    <location>
        <position position="146"/>
    </location>
    <ligand>
        <name>S-adenosyl-L-methionine</name>
        <dbReference type="ChEBI" id="CHEBI:59789"/>
    </ligand>
</feature>
<reference evidence="8" key="2">
    <citation type="submission" date="2015-01" db="EMBL/GenBank/DDBJ databases">
        <title>Evolutionary Origins and Diversification of the Mycorrhizal Mutualists.</title>
        <authorList>
            <consortium name="DOE Joint Genome Institute"/>
            <consortium name="Mycorrhizal Genomics Consortium"/>
            <person name="Kohler A."/>
            <person name="Kuo A."/>
            <person name="Nagy L.G."/>
            <person name="Floudas D."/>
            <person name="Copeland A."/>
            <person name="Barry K.W."/>
            <person name="Cichocki N."/>
            <person name="Veneault-Fourrey C."/>
            <person name="LaButti K."/>
            <person name="Lindquist E.A."/>
            <person name="Lipzen A."/>
            <person name="Lundell T."/>
            <person name="Morin E."/>
            <person name="Murat C."/>
            <person name="Riley R."/>
            <person name="Ohm R."/>
            <person name="Sun H."/>
            <person name="Tunlid A."/>
            <person name="Henrissat B."/>
            <person name="Grigoriev I.V."/>
            <person name="Hibbett D.S."/>
            <person name="Martin F."/>
        </authorList>
    </citation>
    <scope>NUCLEOTIDE SEQUENCE [LARGE SCALE GENOMIC DNA]</scope>
    <source>
        <strain evidence="8">Marx 270</strain>
    </source>
</reference>
<dbReference type="FunCoup" id="A0A0C3JX24">
    <property type="interactions" value="140"/>
</dbReference>
<dbReference type="PANTHER" id="PTHR14614">
    <property type="entry name" value="HEPATOCELLULAR CARCINOMA-ASSOCIATED ANTIGEN"/>
    <property type="match status" value="1"/>
</dbReference>
<feature type="binding site" evidence="5">
    <location>
        <position position="113"/>
    </location>
    <ligand>
        <name>S-adenosyl-L-methionine</name>
        <dbReference type="ChEBI" id="CHEBI:59789"/>
    </ligand>
</feature>
<evidence type="ECO:0000313" key="8">
    <source>
        <dbReference type="Proteomes" id="UP000054217"/>
    </source>
</evidence>
<dbReference type="STRING" id="870435.A0A0C3JX24"/>
<feature type="binding site" evidence="5">
    <location>
        <begin position="91"/>
        <end position="93"/>
    </location>
    <ligand>
        <name>S-adenosyl-L-methionine</name>
        <dbReference type="ChEBI" id="CHEBI:59789"/>
    </ligand>
</feature>